<keyword evidence="1" id="KW-0175">Coiled coil</keyword>
<reference evidence="2 3" key="1">
    <citation type="journal article" date="2024" name="Nat. Commun.">
        <title>Phylogenomics reveals the evolutionary origins of lichenization in chlorophyte algae.</title>
        <authorList>
            <person name="Puginier C."/>
            <person name="Libourel C."/>
            <person name="Otte J."/>
            <person name="Skaloud P."/>
            <person name="Haon M."/>
            <person name="Grisel S."/>
            <person name="Petersen M."/>
            <person name="Berrin J.G."/>
            <person name="Delaux P.M."/>
            <person name="Dal Grande F."/>
            <person name="Keller J."/>
        </authorList>
    </citation>
    <scope>NUCLEOTIDE SEQUENCE [LARGE SCALE GENOMIC DNA]</scope>
    <source>
        <strain evidence="2 3">SAG 245.80</strain>
    </source>
</reference>
<proteinExistence type="predicted"/>
<evidence type="ECO:0000313" key="2">
    <source>
        <dbReference type="EMBL" id="KAK9845752.1"/>
    </source>
</evidence>
<dbReference type="EMBL" id="JALJOU010000002">
    <property type="protein sequence ID" value="KAK9845752.1"/>
    <property type="molecule type" value="Genomic_DNA"/>
</dbReference>
<protein>
    <submittedName>
        <fullName evidence="2">Uncharacterized protein</fullName>
    </submittedName>
</protein>
<dbReference type="AlphaFoldDB" id="A0AAW1SJQ6"/>
<accession>A0AAW1SJQ6</accession>
<keyword evidence="3" id="KW-1185">Reference proteome</keyword>
<evidence type="ECO:0000256" key="1">
    <source>
        <dbReference type="SAM" id="Coils"/>
    </source>
</evidence>
<dbReference type="Proteomes" id="UP001445335">
    <property type="component" value="Unassembled WGS sequence"/>
</dbReference>
<name>A0AAW1SJQ6_9CHLO</name>
<evidence type="ECO:0000313" key="3">
    <source>
        <dbReference type="Proteomes" id="UP001445335"/>
    </source>
</evidence>
<feature type="coiled-coil region" evidence="1">
    <location>
        <begin position="64"/>
        <end position="158"/>
    </location>
</feature>
<gene>
    <name evidence="2" type="ORF">WJX81_001392</name>
</gene>
<organism evidence="2 3">
    <name type="scientific">Elliptochloris bilobata</name>
    <dbReference type="NCBI Taxonomy" id="381761"/>
    <lineage>
        <taxon>Eukaryota</taxon>
        <taxon>Viridiplantae</taxon>
        <taxon>Chlorophyta</taxon>
        <taxon>core chlorophytes</taxon>
        <taxon>Trebouxiophyceae</taxon>
        <taxon>Trebouxiophyceae incertae sedis</taxon>
        <taxon>Elliptochloris clade</taxon>
        <taxon>Elliptochloris</taxon>
    </lineage>
</organism>
<comment type="caution">
    <text evidence="2">The sequence shown here is derived from an EMBL/GenBank/DDBJ whole genome shotgun (WGS) entry which is preliminary data.</text>
</comment>
<sequence length="220" mass="23970">MEPTATACEVKVAQLEKKLLKSEALRQRLREGLEKAKHSAAATSELLRQHALLQQTAAQAAAEVDALRRSEAEAGERLAKAQAESERLFADASREREQAHAQLAAMQLQQERAQRAIADAKAEALRALSAAQKSEAELGNLRKQVTATRERVKDLEHRQKADHSATATVQGRLAGQRLAGAGCSTGVSGHSRTLLAGFSERARRSGDVSVLLDWRRVARR</sequence>